<sequence>MRKKNIQGCAKGNGTLAHKKEHFPLIMWNYWQSIFELFLCTNDDFAQVIKTPVCHYPKGPWDLFPQIPPYIHKH</sequence>
<organism evidence="1 2">
    <name type="scientific">Xenopus laevis</name>
    <name type="common">African clawed frog</name>
    <dbReference type="NCBI Taxonomy" id="8355"/>
    <lineage>
        <taxon>Eukaryota</taxon>
        <taxon>Metazoa</taxon>
        <taxon>Chordata</taxon>
        <taxon>Craniata</taxon>
        <taxon>Vertebrata</taxon>
        <taxon>Euteleostomi</taxon>
        <taxon>Amphibia</taxon>
        <taxon>Batrachia</taxon>
        <taxon>Anura</taxon>
        <taxon>Pipoidea</taxon>
        <taxon>Pipidae</taxon>
        <taxon>Xenopodinae</taxon>
        <taxon>Xenopus</taxon>
        <taxon>Xenopus</taxon>
    </lineage>
</organism>
<gene>
    <name evidence="1" type="ORF">XELAEV_18016916mg</name>
</gene>
<dbReference type="EMBL" id="CM004470">
    <property type="protein sequence ID" value="OCT88282.1"/>
    <property type="molecule type" value="Genomic_DNA"/>
</dbReference>
<protein>
    <submittedName>
        <fullName evidence="1">Uncharacterized protein</fullName>
    </submittedName>
</protein>
<evidence type="ECO:0000313" key="2">
    <source>
        <dbReference type="Proteomes" id="UP000694892"/>
    </source>
</evidence>
<name>A0A974DAK9_XENLA</name>
<proteinExistence type="predicted"/>
<reference evidence="2" key="1">
    <citation type="journal article" date="2016" name="Nature">
        <title>Genome evolution in the allotetraploid frog Xenopus laevis.</title>
        <authorList>
            <person name="Session A.M."/>
            <person name="Uno Y."/>
            <person name="Kwon T."/>
            <person name="Chapman J.A."/>
            <person name="Toyoda A."/>
            <person name="Takahashi S."/>
            <person name="Fukui A."/>
            <person name="Hikosaka A."/>
            <person name="Suzuki A."/>
            <person name="Kondo M."/>
            <person name="van Heeringen S.J."/>
            <person name="Quigley I."/>
            <person name="Heinz S."/>
            <person name="Ogino H."/>
            <person name="Ochi H."/>
            <person name="Hellsten U."/>
            <person name="Lyons J.B."/>
            <person name="Simakov O."/>
            <person name="Putnam N."/>
            <person name="Stites J."/>
            <person name="Kuroki Y."/>
            <person name="Tanaka T."/>
            <person name="Michiue T."/>
            <person name="Watanabe M."/>
            <person name="Bogdanovic O."/>
            <person name="Lister R."/>
            <person name="Georgiou G."/>
            <person name="Paranjpe S.S."/>
            <person name="van Kruijsbergen I."/>
            <person name="Shu S."/>
            <person name="Carlson J."/>
            <person name="Kinoshita T."/>
            <person name="Ohta Y."/>
            <person name="Mawaribuchi S."/>
            <person name="Jenkins J."/>
            <person name="Grimwood J."/>
            <person name="Schmutz J."/>
            <person name="Mitros T."/>
            <person name="Mozaffari S.V."/>
            <person name="Suzuki Y."/>
            <person name="Haramoto Y."/>
            <person name="Yamamoto T.S."/>
            <person name="Takagi C."/>
            <person name="Heald R."/>
            <person name="Miller K."/>
            <person name="Haudenschild C."/>
            <person name="Kitzman J."/>
            <person name="Nakayama T."/>
            <person name="Izutsu Y."/>
            <person name="Robert J."/>
            <person name="Fortriede J."/>
            <person name="Burns K."/>
            <person name="Lotay V."/>
            <person name="Karimi K."/>
            <person name="Yasuoka Y."/>
            <person name="Dichmann D.S."/>
            <person name="Flajnik M.F."/>
            <person name="Houston D.W."/>
            <person name="Shendure J."/>
            <person name="DuPasquier L."/>
            <person name="Vize P.D."/>
            <person name="Zorn A.M."/>
            <person name="Ito M."/>
            <person name="Marcotte E.M."/>
            <person name="Wallingford J.B."/>
            <person name="Ito Y."/>
            <person name="Asashima M."/>
            <person name="Ueno N."/>
            <person name="Matsuda Y."/>
            <person name="Veenstra G.J."/>
            <person name="Fujiyama A."/>
            <person name="Harland R.M."/>
            <person name="Taira M."/>
            <person name="Rokhsar D.S."/>
        </authorList>
    </citation>
    <scope>NUCLEOTIDE SEQUENCE [LARGE SCALE GENOMIC DNA]</scope>
    <source>
        <strain evidence="2">J</strain>
    </source>
</reference>
<dbReference type="Proteomes" id="UP000694892">
    <property type="component" value="Chromosome 3L"/>
</dbReference>
<accession>A0A974DAK9</accession>
<dbReference type="AlphaFoldDB" id="A0A974DAK9"/>
<evidence type="ECO:0000313" key="1">
    <source>
        <dbReference type="EMBL" id="OCT88282.1"/>
    </source>
</evidence>